<organism evidence="1 2">
    <name type="scientific">Pandoraea horticolens</name>
    <dbReference type="NCBI Taxonomy" id="2508298"/>
    <lineage>
        <taxon>Bacteria</taxon>
        <taxon>Pseudomonadati</taxon>
        <taxon>Pseudomonadota</taxon>
        <taxon>Betaproteobacteria</taxon>
        <taxon>Burkholderiales</taxon>
        <taxon>Burkholderiaceae</taxon>
        <taxon>Pandoraea</taxon>
    </lineage>
</organism>
<gene>
    <name evidence="1" type="ORF">PHO31112_04727</name>
</gene>
<evidence type="ECO:0000313" key="2">
    <source>
        <dbReference type="Proteomes" id="UP000343317"/>
    </source>
</evidence>
<keyword evidence="2" id="KW-1185">Reference proteome</keyword>
<evidence type="ECO:0000313" key="1">
    <source>
        <dbReference type="EMBL" id="VVE51571.1"/>
    </source>
</evidence>
<proteinExistence type="predicted"/>
<protein>
    <submittedName>
        <fullName evidence="1">Uncharacterized protein</fullName>
    </submittedName>
</protein>
<accession>A0A5E4YS17</accession>
<dbReference type="EMBL" id="CABPSM010000020">
    <property type="protein sequence ID" value="VVE51571.1"/>
    <property type="molecule type" value="Genomic_DNA"/>
</dbReference>
<dbReference type="Proteomes" id="UP000343317">
    <property type="component" value="Unassembled WGS sequence"/>
</dbReference>
<dbReference type="AlphaFoldDB" id="A0A5E4YS17"/>
<name>A0A5E4YS17_9BURK</name>
<reference evidence="1 2" key="1">
    <citation type="submission" date="2019-08" db="EMBL/GenBank/DDBJ databases">
        <authorList>
            <person name="Peeters C."/>
        </authorList>
    </citation>
    <scope>NUCLEOTIDE SEQUENCE [LARGE SCALE GENOMIC DNA]</scope>
    <source>
        <strain evidence="1 2">LMG 31112</strain>
    </source>
</reference>
<sequence>MSELHVNWRWIKGLAIVRVNNAKACESISQCLGVYLFSA</sequence>